<comment type="caution">
    <text evidence="2">The sequence shown here is derived from an EMBL/GenBank/DDBJ whole genome shotgun (WGS) entry which is preliminary data.</text>
</comment>
<evidence type="ECO:0000313" key="3">
    <source>
        <dbReference type="Proteomes" id="UP000316238"/>
    </source>
</evidence>
<evidence type="ECO:0000313" key="2">
    <source>
        <dbReference type="EMBL" id="TAA75738.1"/>
    </source>
</evidence>
<evidence type="ECO:0000259" key="1">
    <source>
        <dbReference type="Pfam" id="PF13643"/>
    </source>
</evidence>
<proteinExistence type="predicted"/>
<dbReference type="Pfam" id="PF13643">
    <property type="entry name" value="DUF4145"/>
    <property type="match status" value="1"/>
</dbReference>
<keyword evidence="3" id="KW-1185">Reference proteome</keyword>
<dbReference type="AlphaFoldDB" id="A0A521G3Z3"/>
<protein>
    <recommendedName>
        <fullName evidence="1">DUF4145 domain-containing protein</fullName>
    </recommendedName>
</protein>
<reference evidence="2" key="1">
    <citation type="submission" date="2017-07" db="EMBL/GenBank/DDBJ databases">
        <title>The cable genome - Insights into the physiology and evolution of filamentous bacteria capable of sulfide oxidation via long distance electron transfer.</title>
        <authorList>
            <person name="Thorup C."/>
            <person name="Bjerg J.T."/>
            <person name="Schreiber L."/>
            <person name="Nielsen L.P."/>
            <person name="Kjeldsen K.U."/>
            <person name="Boesen T."/>
            <person name="Boggild A."/>
            <person name="Meysman F."/>
            <person name="Geelhoed J."/>
            <person name="Schramm A."/>
        </authorList>
    </citation>
    <scope>NUCLEOTIDE SEQUENCE [LARGE SCALE GENOMIC DNA]</scope>
    <source>
        <strain evidence="2">GS</strain>
    </source>
</reference>
<feature type="domain" description="DUF4145" evidence="1">
    <location>
        <begin position="25"/>
        <end position="100"/>
    </location>
</feature>
<dbReference type="EMBL" id="NQJD01000004">
    <property type="protein sequence ID" value="TAA75738.1"/>
    <property type="molecule type" value="Genomic_DNA"/>
</dbReference>
<organism evidence="2 3">
    <name type="scientific">Candidatus Electronema aureum</name>
    <dbReference type="NCBI Taxonomy" id="2005002"/>
    <lineage>
        <taxon>Bacteria</taxon>
        <taxon>Pseudomonadati</taxon>
        <taxon>Thermodesulfobacteriota</taxon>
        <taxon>Desulfobulbia</taxon>
        <taxon>Desulfobulbales</taxon>
        <taxon>Desulfobulbaceae</taxon>
        <taxon>Candidatus Electronema</taxon>
    </lineage>
</organism>
<dbReference type="InterPro" id="IPR025285">
    <property type="entry name" value="DUF4145"/>
</dbReference>
<sequence>MVHPDSSTAPMPNSDLPDDIRQDFEEARSIINRSPRGAAALLRLCVQKLCAHLGESGKNINQDIAGLVKKGLNPRIQKSLDIVRVIGNEAVHPGELDLRDDPDTAAQLAKLVNIIADVMITQPKHIDTLYDSLPAEKKEQIEKRDGKM</sequence>
<dbReference type="Proteomes" id="UP000316238">
    <property type="component" value="Unassembled WGS sequence"/>
</dbReference>
<accession>A0A521G3Z3</accession>
<gene>
    <name evidence="2" type="ORF">CDV28_10483</name>
</gene>
<name>A0A521G3Z3_9BACT</name>